<dbReference type="PROSITE" id="PS01300">
    <property type="entry name" value="RECR"/>
    <property type="match status" value="1"/>
</dbReference>
<comment type="similarity">
    <text evidence="7">Belongs to the RecR family.</text>
</comment>
<dbReference type="SUPFAM" id="SSF111304">
    <property type="entry name" value="Recombination protein RecR"/>
    <property type="match status" value="1"/>
</dbReference>
<keyword evidence="6 7" id="KW-0234">DNA repair</keyword>
<dbReference type="Pfam" id="PF21176">
    <property type="entry name" value="RecR_HhH"/>
    <property type="match status" value="1"/>
</dbReference>
<evidence type="ECO:0000256" key="5">
    <source>
        <dbReference type="ARBA" id="ARBA00023172"/>
    </source>
</evidence>
<name>A0ABY5DM21_9GAMM</name>
<reference evidence="9 10" key="1">
    <citation type="journal article" date="2022" name="Nat. Microbiol.">
        <title>The microbiome of a bacterivorous marine choanoflagellate contains a resource-demanding obligate bacterial associate.</title>
        <authorList>
            <person name="Needham D.M."/>
            <person name="Poirier C."/>
            <person name="Bachy C."/>
            <person name="George E.E."/>
            <person name="Wilken S."/>
            <person name="Yung C.C.M."/>
            <person name="Limardo A.J."/>
            <person name="Morando M."/>
            <person name="Sudek L."/>
            <person name="Malmstrom R.R."/>
            <person name="Keeling P.J."/>
            <person name="Santoro A.E."/>
            <person name="Worden A.Z."/>
        </authorList>
    </citation>
    <scope>NUCLEOTIDE SEQUENCE [LARGE SCALE GENOMIC DNA]</scope>
    <source>
        <strain evidence="9 10">Comchoano-1</strain>
    </source>
</reference>
<dbReference type="InterPro" id="IPR034137">
    <property type="entry name" value="TOPRIM_RecR"/>
</dbReference>
<keyword evidence="10" id="KW-1185">Reference proteome</keyword>
<evidence type="ECO:0000259" key="8">
    <source>
        <dbReference type="PROSITE" id="PS50880"/>
    </source>
</evidence>
<sequence length="199" mass="22223">MSTILKQLVHDFQFLPGVGEKTAQRFAHHIFSKDRTKAYDFVQTLTQALDQVKYCKTCRNLSENDQCDICTSPSRDKSTICIVESPSNIDIIEQSKAYNGLYFVLHGVLSPIEGITAEKIGIPMLAEIISQYEIHEMIIATSTRIEGEATAYYLADQFSDRIKVTRPAHGLPSGGLLDYIDPQTMARALSGRKFIDDAS</sequence>
<dbReference type="Pfam" id="PF13662">
    <property type="entry name" value="Toprim_4"/>
    <property type="match status" value="1"/>
</dbReference>
<evidence type="ECO:0000256" key="2">
    <source>
        <dbReference type="ARBA" id="ARBA00022763"/>
    </source>
</evidence>
<dbReference type="PROSITE" id="PS50880">
    <property type="entry name" value="TOPRIM"/>
    <property type="match status" value="1"/>
</dbReference>
<dbReference type="PANTHER" id="PTHR30446:SF0">
    <property type="entry name" value="RECOMBINATION PROTEIN RECR"/>
    <property type="match status" value="1"/>
</dbReference>
<evidence type="ECO:0000256" key="6">
    <source>
        <dbReference type="ARBA" id="ARBA00023204"/>
    </source>
</evidence>
<dbReference type="InterPro" id="IPR006171">
    <property type="entry name" value="TOPRIM_dom"/>
</dbReference>
<dbReference type="HAMAP" id="MF_00017">
    <property type="entry name" value="RecR"/>
    <property type="match status" value="1"/>
</dbReference>
<keyword evidence="3 7" id="KW-0863">Zinc-finger</keyword>
<dbReference type="Pfam" id="PF02132">
    <property type="entry name" value="RecR_ZnF"/>
    <property type="match status" value="1"/>
</dbReference>
<evidence type="ECO:0000313" key="9">
    <source>
        <dbReference type="EMBL" id="UTC24819.1"/>
    </source>
</evidence>
<dbReference type="InterPro" id="IPR015967">
    <property type="entry name" value="Rcmb_RecR_Znf"/>
</dbReference>
<dbReference type="Pfam" id="PF21175">
    <property type="entry name" value="RecR_C"/>
    <property type="match status" value="1"/>
</dbReference>
<evidence type="ECO:0000256" key="4">
    <source>
        <dbReference type="ARBA" id="ARBA00022833"/>
    </source>
</evidence>
<dbReference type="Gene3D" id="6.10.250.240">
    <property type="match status" value="1"/>
</dbReference>
<dbReference type="RefSeq" id="WP_258568608.1">
    <property type="nucleotide sequence ID" value="NZ_CP092900.1"/>
</dbReference>
<dbReference type="Gene3D" id="3.30.60.80">
    <property type="match status" value="1"/>
</dbReference>
<keyword evidence="4 7" id="KW-0862">Zinc</keyword>
<evidence type="ECO:0000256" key="1">
    <source>
        <dbReference type="ARBA" id="ARBA00022723"/>
    </source>
</evidence>
<evidence type="ECO:0000313" key="10">
    <source>
        <dbReference type="Proteomes" id="UP001055955"/>
    </source>
</evidence>
<dbReference type="EMBL" id="CP092900">
    <property type="protein sequence ID" value="UTC24819.1"/>
    <property type="molecule type" value="Genomic_DNA"/>
</dbReference>
<comment type="function">
    <text evidence="7">May play a role in DNA repair. It seems to be involved in an RecBC-independent recombinational process of DNA repair. It may act with RecF and RecO.</text>
</comment>
<accession>A0ABY5DM21</accession>
<proteinExistence type="inferred from homology"/>
<organism evidence="9 10">
    <name type="scientific">Candidatus Comchoanobacter bicostacola</name>
    <dbReference type="NCBI Taxonomy" id="2919598"/>
    <lineage>
        <taxon>Bacteria</taxon>
        <taxon>Pseudomonadati</taxon>
        <taxon>Pseudomonadota</taxon>
        <taxon>Gammaproteobacteria</taxon>
        <taxon>Candidatus Comchoanobacterales</taxon>
        <taxon>Candidatus Comchoanobacteraceae</taxon>
        <taxon>Candidatus Comchoanobacter</taxon>
    </lineage>
</organism>
<dbReference type="InterPro" id="IPR000093">
    <property type="entry name" value="DNA_Rcmb_RecR"/>
</dbReference>
<dbReference type="Proteomes" id="UP001055955">
    <property type="component" value="Chromosome"/>
</dbReference>
<dbReference type="NCBIfam" id="TIGR00615">
    <property type="entry name" value="recR"/>
    <property type="match status" value="1"/>
</dbReference>
<dbReference type="CDD" id="cd01025">
    <property type="entry name" value="TOPRIM_recR"/>
    <property type="match status" value="1"/>
</dbReference>
<dbReference type="InterPro" id="IPR023627">
    <property type="entry name" value="Rcmb_RecR"/>
</dbReference>
<keyword evidence="1 7" id="KW-0479">Metal-binding</keyword>
<dbReference type="Gene3D" id="1.10.8.420">
    <property type="entry name" value="RecR Domain 1"/>
    <property type="match status" value="1"/>
</dbReference>
<gene>
    <name evidence="7 9" type="primary">recR</name>
    <name evidence="9" type="ORF">MMH89_01460</name>
</gene>
<keyword evidence="5 7" id="KW-0233">DNA recombination</keyword>
<keyword evidence="2 7" id="KW-0227">DNA damage</keyword>
<feature type="zinc finger region" description="C4-type" evidence="7">
    <location>
        <begin position="55"/>
        <end position="70"/>
    </location>
</feature>
<evidence type="ECO:0000256" key="3">
    <source>
        <dbReference type="ARBA" id="ARBA00022771"/>
    </source>
</evidence>
<dbReference type="PANTHER" id="PTHR30446">
    <property type="entry name" value="RECOMBINATION PROTEIN RECR"/>
    <property type="match status" value="1"/>
</dbReference>
<dbReference type="SMART" id="SM00493">
    <property type="entry name" value="TOPRIM"/>
    <property type="match status" value="1"/>
</dbReference>
<protein>
    <recommendedName>
        <fullName evidence="7">Recombination protein RecR</fullName>
    </recommendedName>
</protein>
<evidence type="ECO:0000256" key="7">
    <source>
        <dbReference type="HAMAP-Rule" id="MF_00017"/>
    </source>
</evidence>
<dbReference type="Gene3D" id="3.40.1360.10">
    <property type="match status" value="1"/>
</dbReference>
<feature type="domain" description="Toprim" evidence="8">
    <location>
        <begin position="78"/>
        <end position="172"/>
    </location>
</feature>